<evidence type="ECO:0000313" key="3">
    <source>
        <dbReference type="Proteomes" id="UP001140949"/>
    </source>
</evidence>
<dbReference type="PANTHER" id="PTHR31964">
    <property type="entry name" value="ADENINE NUCLEOTIDE ALPHA HYDROLASES-LIKE SUPERFAMILY PROTEIN"/>
    <property type="match status" value="1"/>
</dbReference>
<dbReference type="SUPFAM" id="SSF52402">
    <property type="entry name" value="Adenine nucleotide alpha hydrolases-like"/>
    <property type="match status" value="1"/>
</dbReference>
<dbReference type="InterPro" id="IPR014729">
    <property type="entry name" value="Rossmann-like_a/b/a_fold"/>
</dbReference>
<protein>
    <submittedName>
        <fullName evidence="2">Universal stress protein A-like protein</fullName>
    </submittedName>
</protein>
<name>A0AAX6EDZ0_IRIPA</name>
<gene>
    <name evidence="2" type="ORF">M6B38_195280</name>
</gene>
<reference evidence="2" key="1">
    <citation type="journal article" date="2023" name="GigaByte">
        <title>Genome assembly of the bearded iris, Iris pallida Lam.</title>
        <authorList>
            <person name="Bruccoleri R.E."/>
            <person name="Oakeley E.J."/>
            <person name="Faust A.M.E."/>
            <person name="Altorfer M."/>
            <person name="Dessus-Babus S."/>
            <person name="Burckhardt D."/>
            <person name="Oertli M."/>
            <person name="Naumann U."/>
            <person name="Petersen F."/>
            <person name="Wong J."/>
        </authorList>
    </citation>
    <scope>NUCLEOTIDE SEQUENCE</scope>
    <source>
        <strain evidence="2">GSM-AAB239-AS_SAM_17_03QT</strain>
    </source>
</reference>
<dbReference type="PANTHER" id="PTHR31964:SF124">
    <property type="entry name" value="ADENINE NUCLEOTIDE ALPHA HYDROLASES-LIKE SUPERFAMILY PROTEIN"/>
    <property type="match status" value="1"/>
</dbReference>
<sequence>MAEEATVVGVATGEAEEKKKMKVLVAVDESEGSFYALRWALDHLCGADEVVGAEPTTDNSHVVLLLLHVEQPFQHYMFPAGPGVYATSAAVESIRKGQEENSRCILSRAMKICLEKKVTAETLVMGGDPKDMICQAGEQLGTDLVVVGSRGLSTIKRAFLGSTSDYVAHHAPCPVLIVKPPKHTQEQAARHMLDG</sequence>
<comment type="caution">
    <text evidence="2">The sequence shown here is derived from an EMBL/GenBank/DDBJ whole genome shotgun (WGS) entry which is preliminary data.</text>
</comment>
<dbReference type="AlphaFoldDB" id="A0AAX6EDZ0"/>
<dbReference type="CDD" id="cd23659">
    <property type="entry name" value="USP_At3g01520-like"/>
    <property type="match status" value="1"/>
</dbReference>
<dbReference type="PRINTS" id="PR01438">
    <property type="entry name" value="UNVRSLSTRESS"/>
</dbReference>
<keyword evidence="3" id="KW-1185">Reference proteome</keyword>
<reference evidence="2" key="2">
    <citation type="submission" date="2023-04" db="EMBL/GenBank/DDBJ databases">
        <authorList>
            <person name="Bruccoleri R.E."/>
            <person name="Oakeley E.J."/>
            <person name="Faust A.-M."/>
            <person name="Dessus-Babus S."/>
            <person name="Altorfer M."/>
            <person name="Burckhardt D."/>
            <person name="Oertli M."/>
            <person name="Naumann U."/>
            <person name="Petersen F."/>
            <person name="Wong J."/>
        </authorList>
    </citation>
    <scope>NUCLEOTIDE SEQUENCE</scope>
    <source>
        <strain evidence="2">GSM-AAB239-AS_SAM_17_03QT</strain>
        <tissue evidence="2">Leaf</tissue>
    </source>
</reference>
<dbReference type="Gene3D" id="3.40.50.620">
    <property type="entry name" value="HUPs"/>
    <property type="match status" value="1"/>
</dbReference>
<evidence type="ECO:0000259" key="1">
    <source>
        <dbReference type="Pfam" id="PF00582"/>
    </source>
</evidence>
<feature type="domain" description="UspA" evidence="1">
    <location>
        <begin position="22"/>
        <end position="179"/>
    </location>
</feature>
<dbReference type="Proteomes" id="UP001140949">
    <property type="component" value="Unassembled WGS sequence"/>
</dbReference>
<dbReference type="Pfam" id="PF00582">
    <property type="entry name" value="Usp"/>
    <property type="match status" value="1"/>
</dbReference>
<dbReference type="InterPro" id="IPR006016">
    <property type="entry name" value="UspA"/>
</dbReference>
<proteinExistence type="predicted"/>
<accession>A0AAX6EDZ0</accession>
<dbReference type="EMBL" id="JANAVB010037416">
    <property type="protein sequence ID" value="KAJ6802377.1"/>
    <property type="molecule type" value="Genomic_DNA"/>
</dbReference>
<organism evidence="2 3">
    <name type="scientific">Iris pallida</name>
    <name type="common">Sweet iris</name>
    <dbReference type="NCBI Taxonomy" id="29817"/>
    <lineage>
        <taxon>Eukaryota</taxon>
        <taxon>Viridiplantae</taxon>
        <taxon>Streptophyta</taxon>
        <taxon>Embryophyta</taxon>
        <taxon>Tracheophyta</taxon>
        <taxon>Spermatophyta</taxon>
        <taxon>Magnoliopsida</taxon>
        <taxon>Liliopsida</taxon>
        <taxon>Asparagales</taxon>
        <taxon>Iridaceae</taxon>
        <taxon>Iridoideae</taxon>
        <taxon>Irideae</taxon>
        <taxon>Iris</taxon>
    </lineage>
</organism>
<dbReference type="InterPro" id="IPR006015">
    <property type="entry name" value="Universal_stress_UspA"/>
</dbReference>
<evidence type="ECO:0000313" key="2">
    <source>
        <dbReference type="EMBL" id="KAJ6802377.1"/>
    </source>
</evidence>